<keyword evidence="5" id="KW-0539">Nucleus</keyword>
<dbReference type="SUPFAM" id="SSF101936">
    <property type="entry name" value="DNA-binding pseudobarrel domain"/>
    <property type="match status" value="4"/>
</dbReference>
<gene>
    <name evidence="7" type="ORF">QYE76_000510</name>
</gene>
<evidence type="ECO:0000259" key="6">
    <source>
        <dbReference type="PROSITE" id="PS50863"/>
    </source>
</evidence>
<feature type="domain" description="TF-B3" evidence="6">
    <location>
        <begin position="199"/>
        <end position="292"/>
    </location>
</feature>
<evidence type="ECO:0000256" key="4">
    <source>
        <dbReference type="ARBA" id="ARBA00023163"/>
    </source>
</evidence>
<dbReference type="GO" id="GO:0005634">
    <property type="term" value="C:nucleus"/>
    <property type="evidence" value="ECO:0007669"/>
    <property type="project" value="UniProtKB-SubCell"/>
</dbReference>
<reference evidence="7" key="1">
    <citation type="submission" date="2023-07" db="EMBL/GenBank/DDBJ databases">
        <title>A chromosome-level genome assembly of Lolium multiflorum.</title>
        <authorList>
            <person name="Chen Y."/>
            <person name="Copetti D."/>
            <person name="Kolliker R."/>
            <person name="Studer B."/>
        </authorList>
    </citation>
    <scope>NUCLEOTIDE SEQUENCE</scope>
    <source>
        <strain evidence="7">02402/16</strain>
        <tissue evidence="7">Leaf</tissue>
    </source>
</reference>
<keyword evidence="3" id="KW-0238">DNA-binding</keyword>
<dbReference type="InterPro" id="IPR003340">
    <property type="entry name" value="B3_DNA-bd"/>
</dbReference>
<feature type="domain" description="TF-B3" evidence="6">
    <location>
        <begin position="41"/>
        <end position="134"/>
    </location>
</feature>
<dbReference type="PANTHER" id="PTHR31391">
    <property type="entry name" value="B3 DOMAIN-CONTAINING PROTEIN OS11G0197600-RELATED"/>
    <property type="match status" value="1"/>
</dbReference>
<dbReference type="InterPro" id="IPR044837">
    <property type="entry name" value="REM16-like"/>
</dbReference>
<feature type="domain" description="TF-B3" evidence="6">
    <location>
        <begin position="553"/>
        <end position="652"/>
    </location>
</feature>
<dbReference type="EMBL" id="JAUUTY010000005">
    <property type="protein sequence ID" value="KAK1626195.1"/>
    <property type="molecule type" value="Genomic_DNA"/>
</dbReference>
<dbReference type="CDD" id="cd10017">
    <property type="entry name" value="B3_DNA"/>
    <property type="match status" value="4"/>
</dbReference>
<dbReference type="PANTHER" id="PTHR31391:SF140">
    <property type="entry name" value="B3 DOMAIN-CONTAINING PROTEIN OS12G0591400"/>
    <property type="match status" value="1"/>
</dbReference>
<dbReference type="AlphaFoldDB" id="A0AAD8RIX8"/>
<evidence type="ECO:0000313" key="8">
    <source>
        <dbReference type="Proteomes" id="UP001231189"/>
    </source>
</evidence>
<evidence type="ECO:0000313" key="7">
    <source>
        <dbReference type="EMBL" id="KAK1626195.1"/>
    </source>
</evidence>
<evidence type="ECO:0000256" key="3">
    <source>
        <dbReference type="ARBA" id="ARBA00023125"/>
    </source>
</evidence>
<proteinExistence type="predicted"/>
<feature type="domain" description="TF-B3" evidence="6">
    <location>
        <begin position="391"/>
        <end position="487"/>
    </location>
</feature>
<evidence type="ECO:0000256" key="1">
    <source>
        <dbReference type="ARBA" id="ARBA00004123"/>
    </source>
</evidence>
<sequence>MALDQGHDQDHRTDHNISSNSCQRCEGCDAHYYWCHLDNTQKFFFKIMVGDFQEKMIIPDKFVKNFKGQISKVIKLEAPDGNKYDVQATRDLNKIVLGSGWATFATFYELKEGCVLVFRYIGDSHFRILIFDYPSCCEKEVFHVVINYGSNAQEKDIRFDQSLVSKTRCRNDGSGKEESHQRCGHCDIHFYWHHMDDREKHFVRLMIGNFRRQMSIPEKFVKNFRGQISEVIKLEAPDGNIYDIQVTKSLNKIVLGSGWAAFSNAYELKEHDVLVFRYIGDSHFKTLIFDPSGCEKELFRVVMKRAPNVQEIGISDDQSFPEETMPQEKLSHDDYCRNTNKMTSMDSPSPKSGSLQEITKPHYVLATGCNLTAMQKTEVDALVKKIRPVIPFYITTMNKTSLSGSLAFCKDYAVTYLPHEDQFITLCHPQKSSIWVDNLKVITDGGSMLSVGWLCFVHHNELRESDICVFEVSKSDGEVTMVVHSLEGGHCLPGKNPVSQSFIVKDEVTEEEERDDEHTESEYYYSRFAKFLTDEEQEDIFGSASIQLGNPVYVAVMQKNHVSGRNFLIVPSKFAAKHLAERSHDILLLRPNRKGWCVKYYYQERSTRGWGGFTCTRWNKFIRDNKLRKGDVCVFELLKGMSKVTMMVHVSRKVDGRFVLVG</sequence>
<dbReference type="GO" id="GO:0003677">
    <property type="term" value="F:DNA binding"/>
    <property type="evidence" value="ECO:0007669"/>
    <property type="project" value="UniProtKB-KW"/>
</dbReference>
<dbReference type="PROSITE" id="PS50863">
    <property type="entry name" value="B3"/>
    <property type="match status" value="4"/>
</dbReference>
<protein>
    <recommendedName>
        <fullName evidence="6">TF-B3 domain-containing protein</fullName>
    </recommendedName>
</protein>
<evidence type="ECO:0000256" key="2">
    <source>
        <dbReference type="ARBA" id="ARBA00023015"/>
    </source>
</evidence>
<keyword evidence="2" id="KW-0805">Transcription regulation</keyword>
<comment type="caution">
    <text evidence="7">The sequence shown here is derived from an EMBL/GenBank/DDBJ whole genome shotgun (WGS) entry which is preliminary data.</text>
</comment>
<keyword evidence="8" id="KW-1185">Reference proteome</keyword>
<comment type="subcellular location">
    <subcellularLocation>
        <location evidence="1">Nucleus</location>
    </subcellularLocation>
</comment>
<dbReference type="InterPro" id="IPR015300">
    <property type="entry name" value="DNA-bd_pseudobarrel_sf"/>
</dbReference>
<dbReference type="Pfam" id="PF02362">
    <property type="entry name" value="B3"/>
    <property type="match status" value="3"/>
</dbReference>
<organism evidence="7 8">
    <name type="scientific">Lolium multiflorum</name>
    <name type="common">Italian ryegrass</name>
    <name type="synonym">Lolium perenne subsp. multiflorum</name>
    <dbReference type="NCBI Taxonomy" id="4521"/>
    <lineage>
        <taxon>Eukaryota</taxon>
        <taxon>Viridiplantae</taxon>
        <taxon>Streptophyta</taxon>
        <taxon>Embryophyta</taxon>
        <taxon>Tracheophyta</taxon>
        <taxon>Spermatophyta</taxon>
        <taxon>Magnoliopsida</taxon>
        <taxon>Liliopsida</taxon>
        <taxon>Poales</taxon>
        <taxon>Poaceae</taxon>
        <taxon>BOP clade</taxon>
        <taxon>Pooideae</taxon>
        <taxon>Poodae</taxon>
        <taxon>Poeae</taxon>
        <taxon>Poeae Chloroplast Group 2 (Poeae type)</taxon>
        <taxon>Loliodinae</taxon>
        <taxon>Loliinae</taxon>
        <taxon>Lolium</taxon>
    </lineage>
</organism>
<dbReference type="Proteomes" id="UP001231189">
    <property type="component" value="Unassembled WGS sequence"/>
</dbReference>
<accession>A0AAD8RIX8</accession>
<dbReference type="Gene3D" id="2.40.330.10">
    <property type="entry name" value="DNA-binding pseudobarrel domain"/>
    <property type="match status" value="4"/>
</dbReference>
<name>A0AAD8RIX8_LOLMU</name>
<dbReference type="SMART" id="SM01019">
    <property type="entry name" value="B3"/>
    <property type="match status" value="4"/>
</dbReference>
<evidence type="ECO:0000256" key="5">
    <source>
        <dbReference type="ARBA" id="ARBA00023242"/>
    </source>
</evidence>
<keyword evidence="4" id="KW-0804">Transcription</keyword>